<dbReference type="EMBL" id="JAPNOA010000005">
    <property type="protein sequence ID" value="MCY0963775.1"/>
    <property type="molecule type" value="Genomic_DNA"/>
</dbReference>
<evidence type="ECO:0000259" key="3">
    <source>
        <dbReference type="PROSITE" id="PS50110"/>
    </source>
</evidence>
<dbReference type="GO" id="GO:0003677">
    <property type="term" value="F:DNA binding"/>
    <property type="evidence" value="ECO:0007669"/>
    <property type="project" value="UniProtKB-KW"/>
</dbReference>
<dbReference type="SMART" id="SM00448">
    <property type="entry name" value="REC"/>
    <property type="match status" value="1"/>
</dbReference>
<dbReference type="AlphaFoldDB" id="A0A9X3EBP6"/>
<feature type="domain" description="HTH LytTR-type" evidence="4">
    <location>
        <begin position="149"/>
        <end position="248"/>
    </location>
</feature>
<dbReference type="Pfam" id="PF04397">
    <property type="entry name" value="LytTR"/>
    <property type="match status" value="1"/>
</dbReference>
<dbReference type="PROSITE" id="PS50930">
    <property type="entry name" value="HTH_LYTTR"/>
    <property type="match status" value="1"/>
</dbReference>
<dbReference type="GO" id="GO:0000156">
    <property type="term" value="F:phosphorelay response regulator activity"/>
    <property type="evidence" value="ECO:0007669"/>
    <property type="project" value="InterPro"/>
</dbReference>
<comment type="caution">
    <text evidence="5">The sequence shown here is derived from an EMBL/GenBank/DDBJ whole genome shotgun (WGS) entry which is preliminary data.</text>
</comment>
<dbReference type="InterPro" id="IPR011006">
    <property type="entry name" value="CheY-like_superfamily"/>
</dbReference>
<proteinExistence type="predicted"/>
<dbReference type="SMART" id="SM00850">
    <property type="entry name" value="LytTR"/>
    <property type="match status" value="1"/>
</dbReference>
<gene>
    <name evidence="5" type="ORF">OUO13_01060</name>
</gene>
<keyword evidence="5" id="KW-0238">DNA-binding</keyword>
<dbReference type="InterPro" id="IPR046947">
    <property type="entry name" value="LytR-like"/>
</dbReference>
<dbReference type="Gene3D" id="2.40.50.1020">
    <property type="entry name" value="LytTr DNA-binding domain"/>
    <property type="match status" value="1"/>
</dbReference>
<evidence type="ECO:0000256" key="2">
    <source>
        <dbReference type="PROSITE-ProRule" id="PRU00169"/>
    </source>
</evidence>
<dbReference type="SUPFAM" id="SSF52172">
    <property type="entry name" value="CheY-like"/>
    <property type="match status" value="1"/>
</dbReference>
<accession>A0A9X3EBP6</accession>
<dbReference type="PANTHER" id="PTHR37299">
    <property type="entry name" value="TRANSCRIPTIONAL REGULATOR-RELATED"/>
    <property type="match status" value="1"/>
</dbReference>
<evidence type="ECO:0000259" key="4">
    <source>
        <dbReference type="PROSITE" id="PS50930"/>
    </source>
</evidence>
<protein>
    <submittedName>
        <fullName evidence="5">LytTR family DNA-binding domain-containing protein</fullName>
    </submittedName>
</protein>
<dbReference type="InterPro" id="IPR001789">
    <property type="entry name" value="Sig_transdc_resp-reg_receiver"/>
</dbReference>
<feature type="domain" description="Response regulatory" evidence="3">
    <location>
        <begin position="13"/>
        <end position="128"/>
    </location>
</feature>
<feature type="modified residue" description="4-aspartylphosphate" evidence="2">
    <location>
        <position position="65"/>
    </location>
</feature>
<evidence type="ECO:0000256" key="1">
    <source>
        <dbReference type="ARBA" id="ARBA00023012"/>
    </source>
</evidence>
<reference evidence="5" key="1">
    <citation type="submission" date="2022-11" db="EMBL/GenBank/DDBJ databases">
        <title>Parathalassolutuus dongxingensis gen. nov., sp. nov., a novel member of family Oceanospirillaceae isolated from a coastal shrimp pond in Guangxi, China.</title>
        <authorList>
            <person name="Chen H."/>
        </authorList>
    </citation>
    <scope>NUCLEOTIDE SEQUENCE</scope>
    <source>
        <strain evidence="5">G-43</strain>
    </source>
</reference>
<evidence type="ECO:0000313" key="5">
    <source>
        <dbReference type="EMBL" id="MCY0963775.1"/>
    </source>
</evidence>
<dbReference type="Gene3D" id="3.40.50.2300">
    <property type="match status" value="1"/>
</dbReference>
<dbReference type="Proteomes" id="UP001150830">
    <property type="component" value="Unassembled WGS sequence"/>
</dbReference>
<dbReference type="RefSeq" id="WP_283171994.1">
    <property type="nucleotide sequence ID" value="NZ_JAPNOA010000005.1"/>
</dbReference>
<name>A0A9X3EBP6_9GAMM</name>
<dbReference type="InterPro" id="IPR007492">
    <property type="entry name" value="LytTR_DNA-bd_dom"/>
</dbReference>
<keyword evidence="1" id="KW-0902">Two-component regulatory system</keyword>
<keyword evidence="6" id="KW-1185">Reference proteome</keyword>
<dbReference type="PROSITE" id="PS50110">
    <property type="entry name" value="RESPONSE_REGULATORY"/>
    <property type="match status" value="1"/>
</dbReference>
<dbReference type="Pfam" id="PF00072">
    <property type="entry name" value="Response_reg"/>
    <property type="match status" value="1"/>
</dbReference>
<organism evidence="5 6">
    <name type="scientific">Parathalassolituus penaei</name>
    <dbReference type="NCBI Taxonomy" id="2997323"/>
    <lineage>
        <taxon>Bacteria</taxon>
        <taxon>Pseudomonadati</taxon>
        <taxon>Pseudomonadota</taxon>
        <taxon>Gammaproteobacteria</taxon>
        <taxon>Oceanospirillales</taxon>
        <taxon>Oceanospirillaceae</taxon>
        <taxon>Parathalassolituus</taxon>
    </lineage>
</organism>
<sequence length="248" mass="28090">MSTQAFSPGKTVTALLADDEPLLLQALANRLQKLWPELAIIERCHDGQSALASIEAKQPDIAFLDIQMPFLTGMEAARRIRQLSHPPLLVFVTAHSEHALEAFDQQAIDYLLKPVSTDRLQQCLQRLQQQINARQPAPPAVAEPRLQHLNISVGQRRLLLAVTDIACFEADGKYTRVISPRGEYLLNQPLKELEQQLPEQFRRIHRGTILNLDFVDYSQRTDTGRLQVQLKGLDHPLIVSRKYLQQLG</sequence>
<dbReference type="PANTHER" id="PTHR37299:SF1">
    <property type="entry name" value="STAGE 0 SPORULATION PROTEIN A HOMOLOG"/>
    <property type="match status" value="1"/>
</dbReference>
<evidence type="ECO:0000313" key="6">
    <source>
        <dbReference type="Proteomes" id="UP001150830"/>
    </source>
</evidence>
<keyword evidence="2" id="KW-0597">Phosphoprotein</keyword>